<evidence type="ECO:0000313" key="2">
    <source>
        <dbReference type="Proteomes" id="UP000829398"/>
    </source>
</evidence>
<name>A0ACB8JHD5_CITSI</name>
<proteinExistence type="predicted"/>
<protein>
    <submittedName>
        <fullName evidence="1">Uncharacterized protein</fullName>
    </submittedName>
</protein>
<accession>A0ACB8JHD5</accession>
<evidence type="ECO:0000313" key="1">
    <source>
        <dbReference type="EMBL" id="KAH9716865.1"/>
    </source>
</evidence>
<gene>
    <name evidence="1" type="ORF">KPL71_021605</name>
</gene>
<reference evidence="2" key="1">
    <citation type="journal article" date="2023" name="Hortic. Res.">
        <title>A chromosome-level phased genome enabling allele-level studies in sweet orange: a case study on citrus Huanglongbing tolerance.</title>
        <authorList>
            <person name="Wu B."/>
            <person name="Yu Q."/>
            <person name="Deng Z."/>
            <person name="Duan Y."/>
            <person name="Luo F."/>
            <person name="Gmitter F. Jr."/>
        </authorList>
    </citation>
    <scope>NUCLEOTIDE SEQUENCE [LARGE SCALE GENOMIC DNA]</scope>
    <source>
        <strain evidence="2">cv. Valencia</strain>
    </source>
</reference>
<dbReference type="Proteomes" id="UP000829398">
    <property type="component" value="Chromosome 7"/>
</dbReference>
<dbReference type="EMBL" id="CM039176">
    <property type="protein sequence ID" value="KAH9716865.1"/>
    <property type="molecule type" value="Genomic_DNA"/>
</dbReference>
<comment type="caution">
    <text evidence="1">The sequence shown here is derived from an EMBL/GenBank/DDBJ whole genome shotgun (WGS) entry which is preliminary data.</text>
</comment>
<sequence length="1165" mass="133381">MSSNVNQDAEDGFVEYSYILESAQINESQFPIMSPYNLYKQKTSFTRSIRTLISTKKPIPKEYIQSSRLDQCALQASQSEQYVTMEIPSDLVANWKREGYMHLHLGGVRLILTLHGRKGLPVTARIAPLDTRFKEYQHAVIGTILTTLHAGSVLLTFYPNFNLSLEDPNLPTTLKKQELLKLMPLEWLTNYEHFHQNSEPIQTTEATFDRRPDGQVKLSFQTPDTKPVSDSPQLSYTTMITAVQTGQEKKLPIHGFSSEGYPVYPDKINGHFIWDVPEAYMCNPDCPYLDDTDIDEELEVMRRKKKKKKKSSYPPSSCKAFPPHPPPDPKPPVHPIRSCLMKSKSSIKISEPKPNVPSSSSTSTIPPEDLPQDIPEPLKKDKSPMDQYHYHTVQTQSSDSSDSSEPETNHSTSSSAYDSSKTFTDSESEYADITGILMATETADPSASTSTPIVDDNPSDQASHTDPVPPPVHEHSTKPSSASWFTFDDIPRHKWAARLQEFAAWIDLQGTKPNAQPQAVLREFMARSMGSLRDWLESLGEYRQLQFMESPIGTALNLIHEQFIGEKTASTEADRKEYHQMKCCSLKRHLLDAHYKRMSILFYKLNGFNEPSLKHVFIASLPSVLQPDLQRKLTATNMSIADISLGKIFQMAMLSLDKICEQKAFFKDLMEDKKPFSEAYLEKIRDRKSLHIKHAYGFDDVVHDDGCYEDNEENSNFVPFDNIIPSEENINWPFMSTTNPQHKDIDLDQSPKFDEYLDIVGRKETQIQFQPSSRFPNKFKSKSYSNSCLWNGLLAMSNSIKILDMFRLFKLSSKEDQMDKSSCLSRLQKRQIQILHDSFYWRRVKSSNLPVYPNKVNGRFLWDVLEAHMRNPDCSCLDDIDDDEDFEIMRRRRRRKKKPSTPKTLCQPYSSGPPDDPDSDQPLPIYKKALRQLQRESSFKPVPAQPKIKSCLMFSSSSQSYQESFPPLERHTDPQTKVVSQPYAQSPITTTEALEAPKQYEAVLNWQTQNGNATKLSTILVKRLTKWHRRHFARNCRNKSAKVVRLIQHLQQSFILSDNEEVESIFSEQFEKDDHTAFILADSTDSDPYDIYVISTIQEINHSRPTLTGPSVKISIIPSKFHKPVSVIGFLDTGAHRSMLNPRILPPDYWENHTEYFRVANGKVF</sequence>
<organism evidence="1 2">
    <name type="scientific">Citrus sinensis</name>
    <name type="common">Sweet orange</name>
    <name type="synonym">Citrus aurantium var. sinensis</name>
    <dbReference type="NCBI Taxonomy" id="2711"/>
    <lineage>
        <taxon>Eukaryota</taxon>
        <taxon>Viridiplantae</taxon>
        <taxon>Streptophyta</taxon>
        <taxon>Embryophyta</taxon>
        <taxon>Tracheophyta</taxon>
        <taxon>Spermatophyta</taxon>
        <taxon>Magnoliopsida</taxon>
        <taxon>eudicotyledons</taxon>
        <taxon>Gunneridae</taxon>
        <taxon>Pentapetalae</taxon>
        <taxon>rosids</taxon>
        <taxon>malvids</taxon>
        <taxon>Sapindales</taxon>
        <taxon>Rutaceae</taxon>
        <taxon>Aurantioideae</taxon>
        <taxon>Citrus</taxon>
    </lineage>
</organism>
<keyword evidence="2" id="KW-1185">Reference proteome</keyword>